<evidence type="ECO:0000256" key="2">
    <source>
        <dbReference type="SAM" id="Phobius"/>
    </source>
</evidence>
<dbReference type="SUPFAM" id="SSF50969">
    <property type="entry name" value="YVTN repeat-like/Quinoprotein amine dehydrogenase"/>
    <property type="match status" value="2"/>
</dbReference>
<feature type="compositionally biased region" description="Low complexity" evidence="1">
    <location>
        <begin position="358"/>
        <end position="381"/>
    </location>
</feature>
<feature type="compositionally biased region" description="Basic and acidic residues" evidence="1">
    <location>
        <begin position="13"/>
        <end position="25"/>
    </location>
</feature>
<feature type="transmembrane region" description="Helical" evidence="2">
    <location>
        <begin position="324"/>
        <end position="347"/>
    </location>
</feature>
<feature type="compositionally biased region" description="Basic and acidic residues" evidence="1">
    <location>
        <begin position="276"/>
        <end position="286"/>
    </location>
</feature>
<name>A0ABD3N3Z6_9STRA</name>
<feature type="region of interest" description="Disordered" evidence="1">
    <location>
        <begin position="1"/>
        <end position="82"/>
    </location>
</feature>
<dbReference type="Proteomes" id="UP001530400">
    <property type="component" value="Unassembled WGS sequence"/>
</dbReference>
<keyword evidence="4" id="KW-1185">Reference proteome</keyword>
<organism evidence="3 4">
    <name type="scientific">Cyclotella atomus</name>
    <dbReference type="NCBI Taxonomy" id="382360"/>
    <lineage>
        <taxon>Eukaryota</taxon>
        <taxon>Sar</taxon>
        <taxon>Stramenopiles</taxon>
        <taxon>Ochrophyta</taxon>
        <taxon>Bacillariophyta</taxon>
        <taxon>Coscinodiscophyceae</taxon>
        <taxon>Thalassiosirophycidae</taxon>
        <taxon>Stephanodiscales</taxon>
        <taxon>Stephanodiscaceae</taxon>
        <taxon>Cyclotella</taxon>
    </lineage>
</organism>
<feature type="region of interest" description="Disordered" evidence="1">
    <location>
        <begin position="259"/>
        <end position="288"/>
    </location>
</feature>
<feature type="compositionally biased region" description="Basic and acidic residues" evidence="1">
    <location>
        <begin position="38"/>
        <end position="55"/>
    </location>
</feature>
<comment type="caution">
    <text evidence="3">The sequence shown here is derived from an EMBL/GenBank/DDBJ whole genome shotgun (WGS) entry which is preliminary data.</text>
</comment>
<feature type="compositionally biased region" description="Acidic residues" evidence="1">
    <location>
        <begin position="56"/>
        <end position="67"/>
    </location>
</feature>
<keyword evidence="2" id="KW-0812">Transmembrane</keyword>
<gene>
    <name evidence="3" type="ORF">ACHAWO_005709</name>
</gene>
<evidence type="ECO:0000313" key="4">
    <source>
        <dbReference type="Proteomes" id="UP001530400"/>
    </source>
</evidence>
<reference evidence="3 4" key="1">
    <citation type="submission" date="2024-10" db="EMBL/GenBank/DDBJ databases">
        <title>Updated reference genomes for cyclostephanoid diatoms.</title>
        <authorList>
            <person name="Roberts W.R."/>
            <person name="Alverson A.J."/>
        </authorList>
    </citation>
    <scope>NUCLEOTIDE SEQUENCE [LARGE SCALE GENOMIC DNA]</scope>
    <source>
        <strain evidence="3 4">AJA010-31</strain>
    </source>
</reference>
<feature type="region of interest" description="Disordered" evidence="1">
    <location>
        <begin position="718"/>
        <end position="751"/>
    </location>
</feature>
<dbReference type="InterPro" id="IPR011044">
    <property type="entry name" value="Quino_amine_DH_bsu"/>
</dbReference>
<dbReference type="AlphaFoldDB" id="A0ABD3N3Z6"/>
<dbReference type="EMBL" id="JALLPJ020001300">
    <property type="protein sequence ID" value="KAL3770788.1"/>
    <property type="molecule type" value="Genomic_DNA"/>
</dbReference>
<sequence>MQDQDDASSSQSQEKEAASPAKEMETAADQDDASSSLDLHRSVIDSLDEVPKFSEEAADLADEDDEASSIHANGTTTPVNESITTADEDMPASAAIIGIEQMPSTNDAPIPLCAAMSDGGDYLDDDLVAKKAACAKPELMHDDLGPDANTSLLYFDIMSSNKKPARSSLETIEDDSSCPLPLHYTDMDDLSMERKVGESKSVDLSTIECDNETAHTELPAESTGDIEHAIHEARPTEEQPDINPSGALRVSNFDDESIFHSPQEEDDTEPEVAKSNVERSGHDDQSIHTPLVKAWAVDEESEKSVYMAEEVVETPWWKQRRTKLLLAVVVLVVVLAVTSSVVVIKVFGLGSGSQNVAPSQSPSTSWTPTSSPSNAPSSSPTECVERMHSSMQTIDLEGEVDDWYSAIAVDGSNMVVVATGVFGDYNGTVIKFFSLAGDGVWERSISFKTGIYSTWSYASLSDKTAFVKIDSEEIGDQIFVYEQNTIGEWEKVQDPIKFGDDVELGIVDSCDIDGDLAYVTDIWFDQTHILHRNGSKWIHFDTKDGTDCTIFGDTVAIDQEVYMQESNIITIQKHLLKYNEIQNALSSIQDPILSQSCGAMYGDLTALSNEYLAFWYDCDVAIYIYRLDPESETYIKHQQLPMKGVLWGDYACWIGMDNNVLVVAGFNETFIVVDQGGTWVQSTSMFDEYHIRALSDRNAIFASDGEVRAYTILDDCTQPMPTSTPSSEPSSASPTHSSAPSVSLSPSASSSPTQCMKKVQLDLQINYPREPKVAVDGSNLVVAVHDGDWNVSIQFYSLANIGEWTTNLSFQFNATELNDVALSGNTALVSFWESPFLVFEQSAVGEWEITNDPFVFRDNATKEFMLWVGSVDVDGDLACLTDFEVGSSLFRRNDSKWTEVRNSPTSVFCALANGTIAVTELTNNNDYQIQLYEYNEGQDAVLPIQDPIILEDYASSLALSNDYLVNSDTDGTVFVYKRNMGNRTYILHQKLTIPGKVSIWDLSLYENTLVVDTDHQTNIFSEQNGSWVERAVLYQKYYQVAGSGQNLVASTDTEVYSYNLQNIEDCMTPTPSSTPSLKP</sequence>
<feature type="compositionally biased region" description="Low complexity" evidence="1">
    <location>
        <begin position="719"/>
        <end position="751"/>
    </location>
</feature>
<accession>A0ABD3N3Z6</accession>
<protein>
    <submittedName>
        <fullName evidence="3">Uncharacterized protein</fullName>
    </submittedName>
</protein>
<proteinExistence type="predicted"/>
<keyword evidence="2" id="KW-0472">Membrane</keyword>
<feature type="compositionally biased region" description="Polar residues" evidence="1">
    <location>
        <begin position="70"/>
        <end position="82"/>
    </location>
</feature>
<keyword evidence="2" id="KW-1133">Transmembrane helix</keyword>
<evidence type="ECO:0000313" key="3">
    <source>
        <dbReference type="EMBL" id="KAL3770788.1"/>
    </source>
</evidence>
<feature type="region of interest" description="Disordered" evidence="1">
    <location>
        <begin position="353"/>
        <end position="382"/>
    </location>
</feature>
<evidence type="ECO:0000256" key="1">
    <source>
        <dbReference type="SAM" id="MobiDB-lite"/>
    </source>
</evidence>